<dbReference type="Gene3D" id="2.130.10.10">
    <property type="entry name" value="YVTN repeat-like/Quinoprotein amine dehydrogenase"/>
    <property type="match status" value="2"/>
</dbReference>
<dbReference type="InterPro" id="IPR028203">
    <property type="entry name" value="PSII_CF48-like_dom"/>
</dbReference>
<dbReference type="GO" id="GO:0009523">
    <property type="term" value="C:photosystem II"/>
    <property type="evidence" value="ECO:0007669"/>
    <property type="project" value="UniProtKB-KW"/>
</dbReference>
<feature type="domain" description="Photosynthesis system II assembly factor Ycf48/Hcf136-like" evidence="3">
    <location>
        <begin position="74"/>
        <end position="120"/>
    </location>
</feature>
<organism evidence="4 5">
    <name type="scientific">Pseudomonas fluorescens</name>
    <dbReference type="NCBI Taxonomy" id="294"/>
    <lineage>
        <taxon>Bacteria</taxon>
        <taxon>Pseudomonadati</taxon>
        <taxon>Pseudomonadota</taxon>
        <taxon>Gammaproteobacteria</taxon>
        <taxon>Pseudomonadales</taxon>
        <taxon>Pseudomonadaceae</taxon>
        <taxon>Pseudomonas</taxon>
    </lineage>
</organism>
<dbReference type="AlphaFoldDB" id="A0A5E7BZ29"/>
<dbReference type="Proteomes" id="UP000381093">
    <property type="component" value="Unassembled WGS sequence"/>
</dbReference>
<accession>A0A5E7BZ29</accession>
<dbReference type="InterPro" id="IPR036278">
    <property type="entry name" value="Sialidase_sf"/>
</dbReference>
<feature type="domain" description="Photosynthesis system II assembly factor Ycf48/Hcf136-like" evidence="3">
    <location>
        <begin position="160"/>
        <end position="313"/>
    </location>
</feature>
<protein>
    <submittedName>
        <fullName evidence="4">Ycf48-like protein</fullName>
    </submittedName>
</protein>
<name>A0A5E7BZ29_PSEFL</name>
<evidence type="ECO:0000256" key="1">
    <source>
        <dbReference type="ARBA" id="ARBA00022531"/>
    </source>
</evidence>
<dbReference type="PANTHER" id="PTHR47199">
    <property type="entry name" value="PHOTOSYSTEM II STABILITY/ASSEMBLY FACTOR HCF136, CHLOROPLASTIC"/>
    <property type="match status" value="1"/>
</dbReference>
<proteinExistence type="predicted"/>
<dbReference type="EMBL" id="CABVHW010000006">
    <property type="protein sequence ID" value="VVN97478.1"/>
    <property type="molecule type" value="Genomic_DNA"/>
</dbReference>
<evidence type="ECO:0000259" key="3">
    <source>
        <dbReference type="Pfam" id="PF14870"/>
    </source>
</evidence>
<dbReference type="GO" id="GO:0015979">
    <property type="term" value="P:photosynthesis"/>
    <property type="evidence" value="ECO:0007669"/>
    <property type="project" value="UniProtKB-KW"/>
</dbReference>
<keyword evidence="1" id="KW-0602">Photosynthesis</keyword>
<dbReference type="SUPFAM" id="SSF50939">
    <property type="entry name" value="Sialidases"/>
    <property type="match status" value="1"/>
</dbReference>
<dbReference type="Pfam" id="PF14870">
    <property type="entry name" value="PSII_BNR"/>
    <property type="match status" value="2"/>
</dbReference>
<gene>
    <name evidence="4" type="primary">hcf136_6</name>
    <name evidence="4" type="ORF">PS710_02384</name>
</gene>
<evidence type="ECO:0000313" key="4">
    <source>
        <dbReference type="EMBL" id="VVN97478.1"/>
    </source>
</evidence>
<evidence type="ECO:0000313" key="5">
    <source>
        <dbReference type="Proteomes" id="UP000381093"/>
    </source>
</evidence>
<evidence type="ECO:0000256" key="2">
    <source>
        <dbReference type="ARBA" id="ARBA00023276"/>
    </source>
</evidence>
<dbReference type="PANTHER" id="PTHR47199:SF2">
    <property type="entry name" value="PHOTOSYSTEM II STABILITY_ASSEMBLY FACTOR HCF136, CHLOROPLASTIC"/>
    <property type="match status" value="1"/>
</dbReference>
<sequence>MNKLNPRHLVFALVCQTVALTAYGSEFIDPLERPSPELGSLGTNVRVNAVSRAGERLVAVGPRGLVLVSVDLGQSWTQHQTPLSSDLVAVRFRSDKLGWAVGHDGVVLNTQDGGLTWVKQLDGFKAVERIKAYYDLDGPGAQALPEQMRDDLAHMVADGADKPFLDVLFISDREGFAVGAFNVAMRTLDGGQSWTPIIDKTENPLGYHLYSLALAGDDLYMAGERGLLRRWNASSESFETVETPYEGSFFGVIAKDRDTLFAYGLQGNIFRSADRGQSWTHLGVPGEASITSAALLPDDRLVFVDLGGRVLITADDGQTFTPLTGKRAMPYFGVTSAQDGRVLVVGRNGTDVISTPDQPDRTTRR</sequence>
<dbReference type="InterPro" id="IPR015943">
    <property type="entry name" value="WD40/YVTN_repeat-like_dom_sf"/>
</dbReference>
<reference evidence="4 5" key="1">
    <citation type="submission" date="2019-09" db="EMBL/GenBank/DDBJ databases">
        <authorList>
            <person name="Chandra G."/>
            <person name="Truman W A."/>
        </authorList>
    </citation>
    <scope>NUCLEOTIDE SEQUENCE [LARGE SCALE GENOMIC DNA]</scope>
    <source>
        <strain evidence="4">PS710</strain>
    </source>
</reference>
<dbReference type="RefSeq" id="WP_150764682.1">
    <property type="nucleotide sequence ID" value="NZ_CABVHW010000006.1"/>
</dbReference>
<keyword evidence="2" id="KW-0604">Photosystem II</keyword>